<dbReference type="GO" id="GO:0006531">
    <property type="term" value="P:aspartate metabolic process"/>
    <property type="evidence" value="ECO:0007669"/>
    <property type="project" value="TreeGrafter"/>
</dbReference>
<protein>
    <submittedName>
        <fullName evidence="4">Aspartate ammonia-lyase</fullName>
    </submittedName>
</protein>
<evidence type="ECO:0000259" key="2">
    <source>
        <dbReference type="Pfam" id="PF00206"/>
    </source>
</evidence>
<dbReference type="GO" id="GO:0008797">
    <property type="term" value="F:aspartate ammonia-lyase activity"/>
    <property type="evidence" value="ECO:0007669"/>
    <property type="project" value="TreeGrafter"/>
</dbReference>
<dbReference type="PRINTS" id="PR00149">
    <property type="entry name" value="FUMRATELYASE"/>
</dbReference>
<evidence type="ECO:0000259" key="3">
    <source>
        <dbReference type="Pfam" id="PF10415"/>
    </source>
</evidence>
<dbReference type="AlphaFoldDB" id="A0A134BCJ4"/>
<evidence type="ECO:0000313" key="4">
    <source>
        <dbReference type="EMBL" id="KXB77655.1"/>
    </source>
</evidence>
<sequence length="476" mass="52165">MATSGKDFRLESDLIGERQISNEHLYGVQTLRGIENFNISNFHLCDYPLFIHGLAWTKEAAAVANHRLGLLTDQQKDAIVQACHELLEGKHHQHFPVDMIQGGAGTTTNMNANEVICNRALEIMGHEKGEFKYLSPNDHVNGSQSTNDAYPTAIHLGLYASHLKLRPHFIQLIEALEKKSKEFAHVVKMGRTQLQDAVPMTLGQTFGGFASILRHEIANLDYAAHQFLAINMGATAIGTGISSEPEYADYCTEAMAKITGWDITRTEDFVGATSDTSEMVGYSSALRRIAIKVNKICNDLRLLSSGPRCGLGEINLPAMQPGSSIMPGKVNPVIPEVMSQVCYKVMGNDLCITMAGDASQMELNAMEPVMAQCCFESIDLLINGFDTLRTLCIDGITANEDKCRDNVRNSIGIVTALNPIIGYKNSTKIAKEALETGRGVYDLIIEHGILSKEDLDTVLAPENMIKPVRLGIKAKK</sequence>
<dbReference type="PROSITE" id="PS00163">
    <property type="entry name" value="FUMARATE_LYASES"/>
    <property type="match status" value="1"/>
</dbReference>
<dbReference type="STRING" id="322095.HMPREF3185_00412"/>
<dbReference type="InterPro" id="IPR024083">
    <property type="entry name" value="Fumarase/histidase_N"/>
</dbReference>
<keyword evidence="5" id="KW-1185">Reference proteome</keyword>
<dbReference type="PATRIC" id="fig|322095.3.peg.407"/>
<dbReference type="InterPro" id="IPR000362">
    <property type="entry name" value="Fumarate_lyase_fam"/>
</dbReference>
<accession>A0A134BCJ4</accession>
<dbReference type="Pfam" id="PF00206">
    <property type="entry name" value="Lyase_1"/>
    <property type="match status" value="1"/>
</dbReference>
<feature type="domain" description="Fumarase C C-terminal" evidence="3">
    <location>
        <begin position="413"/>
        <end position="466"/>
    </location>
</feature>
<dbReference type="OrthoDB" id="9802809at2"/>
<dbReference type="FunFam" id="1.10.40.30:FF:000002">
    <property type="entry name" value="Fumarate hydratase class II"/>
    <property type="match status" value="1"/>
</dbReference>
<dbReference type="InterPro" id="IPR051546">
    <property type="entry name" value="Aspartate_Ammonia-Lyase"/>
</dbReference>
<dbReference type="Gene3D" id="1.10.40.30">
    <property type="entry name" value="Fumarase/aspartase (C-terminal domain)"/>
    <property type="match status" value="1"/>
</dbReference>
<dbReference type="CDD" id="cd01357">
    <property type="entry name" value="Aspartase"/>
    <property type="match status" value="1"/>
</dbReference>
<dbReference type="InterPro" id="IPR018951">
    <property type="entry name" value="Fumarase_C_C"/>
</dbReference>
<dbReference type="RefSeq" id="WP_060934937.1">
    <property type="nucleotide sequence ID" value="NZ_KQ960419.1"/>
</dbReference>
<dbReference type="PANTHER" id="PTHR42696:SF2">
    <property type="entry name" value="ASPARTATE AMMONIA-LYASE"/>
    <property type="match status" value="1"/>
</dbReference>
<dbReference type="FunFam" id="1.20.200.10:FF:000001">
    <property type="entry name" value="Fumarate hydratase, mitochondrial"/>
    <property type="match status" value="1"/>
</dbReference>
<dbReference type="GO" id="GO:0005829">
    <property type="term" value="C:cytosol"/>
    <property type="evidence" value="ECO:0007669"/>
    <property type="project" value="TreeGrafter"/>
</dbReference>
<dbReference type="PANTHER" id="PTHR42696">
    <property type="entry name" value="ASPARTATE AMMONIA-LYASE"/>
    <property type="match status" value="1"/>
</dbReference>
<comment type="caution">
    <text evidence="4">The sequence shown here is derived from an EMBL/GenBank/DDBJ whole genome shotgun (WGS) entry which is preliminary data.</text>
</comment>
<evidence type="ECO:0000256" key="1">
    <source>
        <dbReference type="ARBA" id="ARBA00023239"/>
    </source>
</evidence>
<dbReference type="Gene3D" id="1.20.200.10">
    <property type="entry name" value="Fumarase/aspartase (Central domain)"/>
    <property type="match status" value="1"/>
</dbReference>
<name>A0A134BCJ4_9PORP</name>
<organism evidence="4 5">
    <name type="scientific">Porphyromonas somerae</name>
    <dbReference type="NCBI Taxonomy" id="322095"/>
    <lineage>
        <taxon>Bacteria</taxon>
        <taxon>Pseudomonadati</taxon>
        <taxon>Bacteroidota</taxon>
        <taxon>Bacteroidia</taxon>
        <taxon>Bacteroidales</taxon>
        <taxon>Porphyromonadaceae</taxon>
        <taxon>Porphyromonas</taxon>
    </lineage>
</organism>
<dbReference type="GO" id="GO:0006099">
    <property type="term" value="P:tricarboxylic acid cycle"/>
    <property type="evidence" value="ECO:0007669"/>
    <property type="project" value="InterPro"/>
</dbReference>
<dbReference type="PRINTS" id="PR00145">
    <property type="entry name" value="ARGSUCLYASE"/>
</dbReference>
<dbReference type="EMBL" id="LSDK01000030">
    <property type="protein sequence ID" value="KXB77655.1"/>
    <property type="molecule type" value="Genomic_DNA"/>
</dbReference>
<dbReference type="Pfam" id="PF10415">
    <property type="entry name" value="FumaraseC_C"/>
    <property type="match status" value="1"/>
</dbReference>
<reference evidence="5" key="1">
    <citation type="submission" date="2016-01" db="EMBL/GenBank/DDBJ databases">
        <authorList>
            <person name="Mitreva M."/>
            <person name="Pepin K.H."/>
            <person name="Mihindukulasuriya K.A."/>
            <person name="Fulton R."/>
            <person name="Fronick C."/>
            <person name="O'Laughlin M."/>
            <person name="Miner T."/>
            <person name="Herter B."/>
            <person name="Rosa B.A."/>
            <person name="Cordes M."/>
            <person name="Tomlinson C."/>
            <person name="Wollam A."/>
            <person name="Palsikar V.B."/>
            <person name="Mardis E.R."/>
            <person name="Wilson R.K."/>
        </authorList>
    </citation>
    <scope>NUCLEOTIDE SEQUENCE [LARGE SCALE GENOMIC DNA]</scope>
    <source>
        <strain evidence="5">KA00683</strain>
    </source>
</reference>
<evidence type="ECO:0000313" key="5">
    <source>
        <dbReference type="Proteomes" id="UP000070224"/>
    </source>
</evidence>
<dbReference type="SUPFAM" id="SSF48557">
    <property type="entry name" value="L-aspartase-like"/>
    <property type="match status" value="1"/>
</dbReference>
<dbReference type="InterPro" id="IPR008948">
    <property type="entry name" value="L-Aspartase-like"/>
</dbReference>
<proteinExistence type="predicted"/>
<dbReference type="FunFam" id="1.10.275.10:FF:000001">
    <property type="entry name" value="Fumarate hydratase, mitochondrial"/>
    <property type="match status" value="1"/>
</dbReference>
<dbReference type="Gene3D" id="1.10.275.10">
    <property type="entry name" value="Fumarase/aspartase (N-terminal domain)"/>
    <property type="match status" value="1"/>
</dbReference>
<feature type="domain" description="Fumarate lyase N-terminal" evidence="2">
    <location>
        <begin position="16"/>
        <end position="347"/>
    </location>
</feature>
<dbReference type="NCBIfam" id="NF008909">
    <property type="entry name" value="PRK12273.1"/>
    <property type="match status" value="1"/>
</dbReference>
<keyword evidence="1 4" id="KW-0456">Lyase</keyword>
<dbReference type="Proteomes" id="UP000070224">
    <property type="component" value="Unassembled WGS sequence"/>
</dbReference>
<dbReference type="InterPro" id="IPR020557">
    <property type="entry name" value="Fumarate_lyase_CS"/>
</dbReference>
<gene>
    <name evidence="4" type="ORF">HMPREF3185_00412</name>
</gene>
<dbReference type="InterPro" id="IPR022761">
    <property type="entry name" value="Fumarate_lyase_N"/>
</dbReference>